<accession>R7V747</accession>
<gene>
    <name evidence="1" type="ORF">CAPTEDRAFT_125549</name>
</gene>
<dbReference type="Proteomes" id="UP000014760">
    <property type="component" value="Unassembled WGS sequence"/>
</dbReference>
<sequence length="97" mass="10985">MPDYVIQRPSITQDIVHMILESGLLIELVGERSRAKWTGNMTRIEMLVEDDQRIIPGTVVINWKDPEKIWLFAQSVMGVISVPLSVPDNPAQMESLP</sequence>
<dbReference type="EMBL" id="AMQN01018625">
    <property type="status" value="NOT_ANNOTATED_CDS"/>
    <property type="molecule type" value="Genomic_DNA"/>
</dbReference>
<dbReference type="OrthoDB" id="10549381at2759"/>
<evidence type="ECO:0000313" key="3">
    <source>
        <dbReference type="Proteomes" id="UP000014760"/>
    </source>
</evidence>
<name>R7V747_CAPTE</name>
<evidence type="ECO:0000313" key="1">
    <source>
        <dbReference type="EMBL" id="ELU14277.1"/>
    </source>
</evidence>
<proteinExistence type="predicted"/>
<dbReference type="Pfam" id="PF10761">
    <property type="entry name" value="DUF2590"/>
    <property type="match status" value="1"/>
</dbReference>
<reference evidence="2" key="3">
    <citation type="submission" date="2015-06" db="UniProtKB">
        <authorList>
            <consortium name="EnsemblMetazoa"/>
        </authorList>
    </citation>
    <scope>IDENTIFICATION</scope>
</reference>
<reference evidence="1 3" key="2">
    <citation type="journal article" date="2013" name="Nature">
        <title>Insights into bilaterian evolution from three spiralian genomes.</title>
        <authorList>
            <person name="Simakov O."/>
            <person name="Marletaz F."/>
            <person name="Cho S.J."/>
            <person name="Edsinger-Gonzales E."/>
            <person name="Havlak P."/>
            <person name="Hellsten U."/>
            <person name="Kuo D.H."/>
            <person name="Larsson T."/>
            <person name="Lv J."/>
            <person name="Arendt D."/>
            <person name="Savage R."/>
            <person name="Osoegawa K."/>
            <person name="de Jong P."/>
            <person name="Grimwood J."/>
            <person name="Chapman J.A."/>
            <person name="Shapiro H."/>
            <person name="Aerts A."/>
            <person name="Otillar R.P."/>
            <person name="Terry A.Y."/>
            <person name="Boore J.L."/>
            <person name="Grigoriev I.V."/>
            <person name="Lindberg D.R."/>
            <person name="Seaver E.C."/>
            <person name="Weisblat D.A."/>
            <person name="Putnam N.H."/>
            <person name="Rokhsar D.S."/>
        </authorList>
    </citation>
    <scope>NUCLEOTIDE SEQUENCE</scope>
    <source>
        <strain evidence="1 3">I ESC-2004</strain>
    </source>
</reference>
<dbReference type="OMA" id="IKHAIME"/>
<organism evidence="1">
    <name type="scientific">Capitella teleta</name>
    <name type="common">Polychaete worm</name>
    <dbReference type="NCBI Taxonomy" id="283909"/>
    <lineage>
        <taxon>Eukaryota</taxon>
        <taxon>Metazoa</taxon>
        <taxon>Spiralia</taxon>
        <taxon>Lophotrochozoa</taxon>
        <taxon>Annelida</taxon>
        <taxon>Polychaeta</taxon>
        <taxon>Sedentaria</taxon>
        <taxon>Scolecida</taxon>
        <taxon>Capitellidae</taxon>
        <taxon>Capitella</taxon>
    </lineage>
</organism>
<protein>
    <submittedName>
        <fullName evidence="1 2">Uncharacterized protein</fullName>
    </submittedName>
</protein>
<dbReference type="InterPro" id="IPR019697">
    <property type="entry name" value="Phage_HP1_Orf28"/>
</dbReference>
<dbReference type="AlphaFoldDB" id="R7V747"/>
<evidence type="ECO:0000313" key="2">
    <source>
        <dbReference type="EnsemblMetazoa" id="CapteP125549"/>
    </source>
</evidence>
<keyword evidence="3" id="KW-1185">Reference proteome</keyword>
<reference evidence="3" key="1">
    <citation type="submission" date="2012-12" db="EMBL/GenBank/DDBJ databases">
        <authorList>
            <person name="Hellsten U."/>
            <person name="Grimwood J."/>
            <person name="Chapman J.A."/>
            <person name="Shapiro H."/>
            <person name="Aerts A."/>
            <person name="Otillar R.P."/>
            <person name="Terry A.Y."/>
            <person name="Boore J.L."/>
            <person name="Simakov O."/>
            <person name="Marletaz F."/>
            <person name="Cho S.-J."/>
            <person name="Edsinger-Gonzales E."/>
            <person name="Havlak P."/>
            <person name="Kuo D.-H."/>
            <person name="Larsson T."/>
            <person name="Lv J."/>
            <person name="Arendt D."/>
            <person name="Savage R."/>
            <person name="Osoegawa K."/>
            <person name="de Jong P."/>
            <person name="Lindberg D.R."/>
            <person name="Seaver E.C."/>
            <person name="Weisblat D.A."/>
            <person name="Putnam N.H."/>
            <person name="Grigoriev I.V."/>
            <person name="Rokhsar D.S."/>
        </authorList>
    </citation>
    <scope>NUCLEOTIDE SEQUENCE</scope>
    <source>
        <strain evidence="3">I ESC-2004</strain>
    </source>
</reference>
<dbReference type="EnsemblMetazoa" id="CapteT125549">
    <property type="protein sequence ID" value="CapteP125549"/>
    <property type="gene ID" value="CapteG125549"/>
</dbReference>
<dbReference type="EMBL" id="KB294642">
    <property type="protein sequence ID" value="ELU14277.1"/>
    <property type="molecule type" value="Genomic_DNA"/>
</dbReference>
<dbReference type="HOGENOM" id="CLU_2348672_0_0_1"/>